<dbReference type="GO" id="GO:0008254">
    <property type="term" value="F:3'-nucleotidase activity"/>
    <property type="evidence" value="ECO:0007669"/>
    <property type="project" value="UniProtKB-EC"/>
</dbReference>
<comment type="caution">
    <text evidence="15">The sequence shown here is derived from an EMBL/GenBank/DDBJ whole genome shotgun (WGS) entry which is preliminary data.</text>
</comment>
<dbReference type="NCBIfam" id="NF006938">
    <property type="entry name" value="PRK09420.1"/>
    <property type="match status" value="1"/>
</dbReference>
<dbReference type="EMBL" id="JACBXS010000019">
    <property type="protein sequence ID" value="NYS25410.1"/>
    <property type="molecule type" value="Genomic_DNA"/>
</dbReference>
<accession>A0A7Z0HZZ0</accession>
<evidence type="ECO:0000259" key="14">
    <source>
        <dbReference type="Pfam" id="PF02872"/>
    </source>
</evidence>
<keyword evidence="10" id="KW-0511">Multifunctional enzyme</keyword>
<dbReference type="InterPro" id="IPR036907">
    <property type="entry name" value="5'-Nucleotdase_C_sf"/>
</dbReference>
<dbReference type="InterPro" id="IPR006146">
    <property type="entry name" value="5'-Nucleotdase_CS"/>
</dbReference>
<dbReference type="InterPro" id="IPR029052">
    <property type="entry name" value="Metallo-depent_PP-like"/>
</dbReference>
<evidence type="ECO:0000256" key="12">
    <source>
        <dbReference type="SAM" id="MobiDB-lite"/>
    </source>
</evidence>
<dbReference type="InterPro" id="IPR006179">
    <property type="entry name" value="5_nucleotidase/apyrase"/>
</dbReference>
<dbReference type="PRINTS" id="PR01607">
    <property type="entry name" value="APYRASEFAMLY"/>
</dbReference>
<proteinExistence type="inferred from homology"/>
<comment type="similarity">
    <text evidence="5 11">Belongs to the 5'-nucleotidase family.</text>
</comment>
<dbReference type="PANTHER" id="PTHR11575:SF6">
    <property type="entry name" value="2',3'-CYCLIC-NUCLEOTIDE 2'-PHOSPHODIESTERASE_3'-NUCLEOTIDASE"/>
    <property type="match status" value="1"/>
</dbReference>
<protein>
    <submittedName>
        <fullName evidence="15">Bifunctional 2',3'-cyclic-nucleotide 2'-phosphodiesterase/3'-nucleotidase</fullName>
    </submittedName>
</protein>
<keyword evidence="16" id="KW-1185">Reference proteome</keyword>
<dbReference type="Proteomes" id="UP000529417">
    <property type="component" value="Unassembled WGS sequence"/>
</dbReference>
<evidence type="ECO:0000256" key="8">
    <source>
        <dbReference type="ARBA" id="ARBA00022741"/>
    </source>
</evidence>
<dbReference type="InterPro" id="IPR008334">
    <property type="entry name" value="5'-Nucleotdase_C"/>
</dbReference>
<comment type="catalytic activity">
    <reaction evidence="1">
        <text>a ribonucleoside 3'-phosphate + H2O = a ribonucleoside + phosphate</text>
        <dbReference type="Rhea" id="RHEA:10144"/>
        <dbReference type="ChEBI" id="CHEBI:13197"/>
        <dbReference type="ChEBI" id="CHEBI:15377"/>
        <dbReference type="ChEBI" id="CHEBI:18254"/>
        <dbReference type="ChEBI" id="CHEBI:43474"/>
        <dbReference type="EC" id="3.1.3.6"/>
    </reaction>
</comment>
<evidence type="ECO:0000256" key="4">
    <source>
        <dbReference type="ARBA" id="ARBA00004196"/>
    </source>
</evidence>
<sequence length="657" mass="70359">MRIGSALQQSVPFASAQMSADMACLRIMETTDLHVHLAPYDYYADRPRHDLGLLPLSRLVDQARNETPNTLLFDNGDFLQGTPVGDFVAYERGLREGDLHPVMAAMNALGFDAITLGNHEFNYGLSFLMKAIARADCPVLAANLLRKRGATARGDRSLTRPYALLDRVVCDMQGQPHPLRVGVIGLAPPQVVNWEHSALDGRVWSRDIVETARAWIPEMREAGADIVIALAHSGIGAARHSDGMENAILPLARLDGIDVVLAGHSHLEFPGPAFAPSPEVDPAAGTICGKPAVMAGFWGSHLGVIDLLLRREGRSWTIMGSRSELRALASKPAGPRAPALTDPVPGFTPPRPRSPGVRRIVAQTHQDTLAAIRKPIGQAAAPLHSYFALLGRSAATAVVADAQCAYITERLRGTEHGHLPVIAAVAPFKAGGRSGAQHYTDIAPGPLALRHVSDLYAYPNMVAALRLTGAQVRLWLERSASVFSQVVPGGAPRVLTEPDAAPYQFDILYGLDYVLDLAQPARFLPGRAGENADASRVLRVRLNGKPLLEDDEVILCTNNFRASGAGGFAGPGTEQQVFGDSTSMLGILRDHIATHPRLVPQHGPPLRFAPIPQGRAILPTGPGARAHLHDIADLNPGVLDDCGAGFLNLLLDFDARA</sequence>
<dbReference type="InterPro" id="IPR004843">
    <property type="entry name" value="Calcineurin-like_PHP"/>
</dbReference>
<dbReference type="Pfam" id="PF02872">
    <property type="entry name" value="5_nucleotid_C"/>
    <property type="match status" value="1"/>
</dbReference>
<evidence type="ECO:0000256" key="1">
    <source>
        <dbReference type="ARBA" id="ARBA00000527"/>
    </source>
</evidence>
<evidence type="ECO:0000313" key="15">
    <source>
        <dbReference type="EMBL" id="NYS25410.1"/>
    </source>
</evidence>
<comment type="subcellular location">
    <subcellularLocation>
        <location evidence="4">Cell envelope</location>
    </subcellularLocation>
</comment>
<feature type="region of interest" description="Disordered" evidence="12">
    <location>
        <begin position="329"/>
        <end position="356"/>
    </location>
</feature>
<keyword evidence="6" id="KW-0479">Metal-binding</keyword>
<name>A0A7Z0HZZ0_9RHOB</name>
<dbReference type="PANTHER" id="PTHR11575">
    <property type="entry name" value="5'-NUCLEOTIDASE-RELATED"/>
    <property type="match status" value="1"/>
</dbReference>
<feature type="domain" description="Calcineurin-like phosphoesterase" evidence="13">
    <location>
        <begin position="25"/>
        <end position="266"/>
    </location>
</feature>
<keyword evidence="8 11" id="KW-0547">Nucleotide-binding</keyword>
<reference evidence="15 16" key="1">
    <citation type="journal article" date="2000" name="Arch. Microbiol.">
        <title>Rhodobaca bogoriensis gen. nov. and sp. nov., an alkaliphilic purple nonsulfur bacterium from African Rift Valley soda lakes.</title>
        <authorList>
            <person name="Milford A.D."/>
            <person name="Achenbach L.A."/>
            <person name="Jung D.O."/>
            <person name="Madigan M.T."/>
        </authorList>
    </citation>
    <scope>NUCLEOTIDE SEQUENCE [LARGE SCALE GENOMIC DNA]</scope>
    <source>
        <strain evidence="15 16">2376</strain>
    </source>
</reference>
<evidence type="ECO:0000256" key="6">
    <source>
        <dbReference type="ARBA" id="ARBA00022723"/>
    </source>
</evidence>
<dbReference type="GO" id="GO:0030288">
    <property type="term" value="C:outer membrane-bounded periplasmic space"/>
    <property type="evidence" value="ECO:0007669"/>
    <property type="project" value="TreeGrafter"/>
</dbReference>
<dbReference type="GO" id="GO:0009166">
    <property type="term" value="P:nucleotide catabolic process"/>
    <property type="evidence" value="ECO:0007669"/>
    <property type="project" value="InterPro"/>
</dbReference>
<evidence type="ECO:0000313" key="16">
    <source>
        <dbReference type="Proteomes" id="UP000529417"/>
    </source>
</evidence>
<organism evidence="15 16">
    <name type="scientific">Rhabdonatronobacter sediminivivens</name>
    <dbReference type="NCBI Taxonomy" id="2743469"/>
    <lineage>
        <taxon>Bacteria</taxon>
        <taxon>Pseudomonadati</taxon>
        <taxon>Pseudomonadota</taxon>
        <taxon>Alphaproteobacteria</taxon>
        <taxon>Rhodobacterales</taxon>
        <taxon>Paracoccaceae</taxon>
        <taxon>Rhabdonatronobacter</taxon>
    </lineage>
</organism>
<evidence type="ECO:0000256" key="5">
    <source>
        <dbReference type="ARBA" id="ARBA00006654"/>
    </source>
</evidence>
<dbReference type="SUPFAM" id="SSF56300">
    <property type="entry name" value="Metallo-dependent phosphatases"/>
    <property type="match status" value="1"/>
</dbReference>
<dbReference type="Gene3D" id="3.90.780.10">
    <property type="entry name" value="5'-Nucleotidase, C-terminal domain"/>
    <property type="match status" value="1"/>
</dbReference>
<evidence type="ECO:0000256" key="10">
    <source>
        <dbReference type="ARBA" id="ARBA00023268"/>
    </source>
</evidence>
<comment type="catalytic activity">
    <reaction evidence="2">
        <text>a nucleoside 2',3'-cyclic phosphate + H2O = a nucleoside 3'-phosphate + H(+)</text>
        <dbReference type="Rhea" id="RHEA:19621"/>
        <dbReference type="ChEBI" id="CHEBI:15377"/>
        <dbReference type="ChEBI" id="CHEBI:15378"/>
        <dbReference type="ChEBI" id="CHEBI:66949"/>
        <dbReference type="ChEBI" id="CHEBI:66954"/>
        <dbReference type="EC" id="3.1.4.16"/>
    </reaction>
</comment>
<keyword evidence="7" id="KW-0732">Signal</keyword>
<dbReference type="SUPFAM" id="SSF55816">
    <property type="entry name" value="5'-nucleotidase (syn. UDP-sugar hydrolase), C-terminal domain"/>
    <property type="match status" value="1"/>
</dbReference>
<dbReference type="InterPro" id="IPR041827">
    <property type="entry name" value="CpdB_N"/>
</dbReference>
<dbReference type="GO" id="GO:0000166">
    <property type="term" value="F:nucleotide binding"/>
    <property type="evidence" value="ECO:0007669"/>
    <property type="project" value="UniProtKB-KW"/>
</dbReference>
<evidence type="ECO:0000259" key="13">
    <source>
        <dbReference type="Pfam" id="PF00149"/>
    </source>
</evidence>
<dbReference type="GO" id="GO:0008663">
    <property type="term" value="F:2',3'-cyclic-nucleotide 2'-phosphodiesterase activity"/>
    <property type="evidence" value="ECO:0007669"/>
    <property type="project" value="UniProtKB-EC"/>
</dbReference>
<dbReference type="Gene3D" id="3.60.21.10">
    <property type="match status" value="1"/>
</dbReference>
<dbReference type="AlphaFoldDB" id="A0A7Z0HZZ0"/>
<feature type="domain" description="5'-Nucleotidase C-terminal" evidence="14">
    <location>
        <begin position="391"/>
        <end position="568"/>
    </location>
</feature>
<dbReference type="GO" id="GO:0046872">
    <property type="term" value="F:metal ion binding"/>
    <property type="evidence" value="ECO:0007669"/>
    <property type="project" value="UniProtKB-KW"/>
</dbReference>
<dbReference type="Pfam" id="PF00149">
    <property type="entry name" value="Metallophos"/>
    <property type="match status" value="1"/>
</dbReference>
<comment type="cofactor">
    <cofactor evidence="3">
        <name>a divalent metal cation</name>
        <dbReference type="ChEBI" id="CHEBI:60240"/>
    </cofactor>
</comment>
<gene>
    <name evidence="15" type="ORF">HUK65_10435</name>
</gene>
<dbReference type="PROSITE" id="PS00786">
    <property type="entry name" value="5_NUCLEOTIDASE_2"/>
    <property type="match status" value="1"/>
</dbReference>
<dbReference type="CDD" id="cd07410">
    <property type="entry name" value="MPP_CpdB_N"/>
    <property type="match status" value="1"/>
</dbReference>
<evidence type="ECO:0000256" key="2">
    <source>
        <dbReference type="ARBA" id="ARBA00001730"/>
    </source>
</evidence>
<evidence type="ECO:0000256" key="9">
    <source>
        <dbReference type="ARBA" id="ARBA00022801"/>
    </source>
</evidence>
<evidence type="ECO:0000256" key="11">
    <source>
        <dbReference type="RuleBase" id="RU362119"/>
    </source>
</evidence>
<keyword evidence="9 11" id="KW-0378">Hydrolase</keyword>
<evidence type="ECO:0000256" key="7">
    <source>
        <dbReference type="ARBA" id="ARBA00022729"/>
    </source>
</evidence>
<evidence type="ECO:0000256" key="3">
    <source>
        <dbReference type="ARBA" id="ARBA00001968"/>
    </source>
</evidence>